<dbReference type="InterPro" id="IPR035513">
    <property type="entry name" value="Invertase/methylesterase_inhib"/>
</dbReference>
<evidence type="ECO:0000313" key="2">
    <source>
        <dbReference type="EMBL" id="VVB00104.1"/>
    </source>
</evidence>
<evidence type="ECO:0000256" key="1">
    <source>
        <dbReference type="SAM" id="SignalP"/>
    </source>
</evidence>
<dbReference type="AlphaFoldDB" id="A0A565BEL2"/>
<gene>
    <name evidence="2" type="ORF">ANE_LOCUS10548</name>
</gene>
<dbReference type="Gene3D" id="1.20.140.40">
    <property type="entry name" value="Invertase/pectin methylesterase inhibitor family protein"/>
    <property type="match status" value="1"/>
</dbReference>
<keyword evidence="3" id="KW-1185">Reference proteome</keyword>
<accession>A0A565BEL2</accession>
<dbReference type="NCBIfam" id="TIGR01614">
    <property type="entry name" value="PME_inhib"/>
    <property type="match status" value="1"/>
</dbReference>
<dbReference type="InterPro" id="IPR006501">
    <property type="entry name" value="Pectinesterase_inhib_dom"/>
</dbReference>
<sequence length="107" mass="11740">MLKMIQFLVLTLVVISPPISIYADKDLMINECHNAPVPSTCMQCLESDQTSLHADPHGIAGIVLNCLDSHLHILTKQKRYGAIGKETKRCCNQDSSCGLQEGLVKCT</sequence>
<dbReference type="SUPFAM" id="SSF101148">
    <property type="entry name" value="Plant invertase/pectin methylesterase inhibitor"/>
    <property type="match status" value="1"/>
</dbReference>
<dbReference type="GO" id="GO:0004857">
    <property type="term" value="F:enzyme inhibitor activity"/>
    <property type="evidence" value="ECO:0007669"/>
    <property type="project" value="InterPro"/>
</dbReference>
<keyword evidence="1" id="KW-0732">Signal</keyword>
<protein>
    <recommendedName>
        <fullName evidence="4">Hydrophobic seed protein domain-containing protein</fullName>
    </recommendedName>
</protein>
<reference evidence="2" key="1">
    <citation type="submission" date="2019-07" db="EMBL/GenBank/DDBJ databases">
        <authorList>
            <person name="Dittberner H."/>
        </authorList>
    </citation>
    <scope>NUCLEOTIDE SEQUENCE [LARGE SCALE GENOMIC DNA]</scope>
</reference>
<evidence type="ECO:0000313" key="3">
    <source>
        <dbReference type="Proteomes" id="UP000489600"/>
    </source>
</evidence>
<dbReference type="EMBL" id="CABITT030000004">
    <property type="protein sequence ID" value="VVB00104.1"/>
    <property type="molecule type" value="Genomic_DNA"/>
</dbReference>
<feature type="signal peptide" evidence="1">
    <location>
        <begin position="1"/>
        <end position="23"/>
    </location>
</feature>
<evidence type="ECO:0008006" key="4">
    <source>
        <dbReference type="Google" id="ProtNLM"/>
    </source>
</evidence>
<name>A0A565BEL2_9BRAS</name>
<feature type="chain" id="PRO_5022221245" description="Hydrophobic seed protein domain-containing protein" evidence="1">
    <location>
        <begin position="24"/>
        <end position="107"/>
    </location>
</feature>
<comment type="caution">
    <text evidence="2">The sequence shown here is derived from an EMBL/GenBank/DDBJ whole genome shotgun (WGS) entry which is preliminary data.</text>
</comment>
<dbReference type="Proteomes" id="UP000489600">
    <property type="component" value="Unassembled WGS sequence"/>
</dbReference>
<proteinExistence type="predicted"/>
<dbReference type="OrthoDB" id="1866975at2759"/>
<organism evidence="2 3">
    <name type="scientific">Arabis nemorensis</name>
    <dbReference type="NCBI Taxonomy" id="586526"/>
    <lineage>
        <taxon>Eukaryota</taxon>
        <taxon>Viridiplantae</taxon>
        <taxon>Streptophyta</taxon>
        <taxon>Embryophyta</taxon>
        <taxon>Tracheophyta</taxon>
        <taxon>Spermatophyta</taxon>
        <taxon>Magnoliopsida</taxon>
        <taxon>eudicotyledons</taxon>
        <taxon>Gunneridae</taxon>
        <taxon>Pentapetalae</taxon>
        <taxon>rosids</taxon>
        <taxon>malvids</taxon>
        <taxon>Brassicales</taxon>
        <taxon>Brassicaceae</taxon>
        <taxon>Arabideae</taxon>
        <taxon>Arabis</taxon>
    </lineage>
</organism>